<evidence type="ECO:0000256" key="3">
    <source>
        <dbReference type="ARBA" id="ARBA00022692"/>
    </source>
</evidence>
<dbReference type="Proteomes" id="UP000612808">
    <property type="component" value="Unassembled WGS sequence"/>
</dbReference>
<feature type="domain" description="Major facilitator superfamily (MFS) profile" evidence="7">
    <location>
        <begin position="7"/>
        <end position="395"/>
    </location>
</feature>
<evidence type="ECO:0000256" key="4">
    <source>
        <dbReference type="ARBA" id="ARBA00022989"/>
    </source>
</evidence>
<dbReference type="SUPFAM" id="SSF103473">
    <property type="entry name" value="MFS general substrate transporter"/>
    <property type="match status" value="1"/>
</dbReference>
<comment type="subcellular location">
    <subcellularLocation>
        <location evidence="1">Cell membrane</location>
        <topology evidence="1">Multi-pass membrane protein</topology>
    </subcellularLocation>
</comment>
<protein>
    <submittedName>
        <fullName evidence="8">MFS transporter</fullName>
    </submittedName>
</protein>
<feature type="transmembrane region" description="Helical" evidence="6">
    <location>
        <begin position="77"/>
        <end position="97"/>
    </location>
</feature>
<dbReference type="GO" id="GO:0005886">
    <property type="term" value="C:plasma membrane"/>
    <property type="evidence" value="ECO:0007669"/>
    <property type="project" value="UniProtKB-SubCell"/>
</dbReference>
<feature type="transmembrane region" description="Helical" evidence="6">
    <location>
        <begin position="219"/>
        <end position="242"/>
    </location>
</feature>
<dbReference type="PANTHER" id="PTHR23513:SF11">
    <property type="entry name" value="STAPHYLOFERRIN A TRANSPORTER"/>
    <property type="match status" value="1"/>
</dbReference>
<evidence type="ECO:0000256" key="6">
    <source>
        <dbReference type="SAM" id="Phobius"/>
    </source>
</evidence>
<organism evidence="8 9">
    <name type="scientific">Actinocatenispora rupis</name>
    <dbReference type="NCBI Taxonomy" id="519421"/>
    <lineage>
        <taxon>Bacteria</taxon>
        <taxon>Bacillati</taxon>
        <taxon>Actinomycetota</taxon>
        <taxon>Actinomycetes</taxon>
        <taxon>Micromonosporales</taxon>
        <taxon>Micromonosporaceae</taxon>
        <taxon>Actinocatenispora</taxon>
    </lineage>
</organism>
<dbReference type="PANTHER" id="PTHR23513">
    <property type="entry name" value="INTEGRAL MEMBRANE EFFLUX PROTEIN-RELATED"/>
    <property type="match status" value="1"/>
</dbReference>
<reference evidence="8" key="1">
    <citation type="submission" date="2021-01" db="EMBL/GenBank/DDBJ databases">
        <title>Whole genome shotgun sequence of Actinocatenispora rupis NBRC 107355.</title>
        <authorList>
            <person name="Komaki H."/>
            <person name="Tamura T."/>
        </authorList>
    </citation>
    <scope>NUCLEOTIDE SEQUENCE</scope>
    <source>
        <strain evidence="8">NBRC 107355</strain>
    </source>
</reference>
<feature type="transmembrane region" description="Helical" evidence="6">
    <location>
        <begin position="254"/>
        <end position="273"/>
    </location>
</feature>
<evidence type="ECO:0000313" key="8">
    <source>
        <dbReference type="EMBL" id="GID13365.1"/>
    </source>
</evidence>
<evidence type="ECO:0000256" key="5">
    <source>
        <dbReference type="ARBA" id="ARBA00023136"/>
    </source>
</evidence>
<dbReference type="Gene3D" id="1.20.1250.20">
    <property type="entry name" value="MFS general substrate transporter like domains"/>
    <property type="match status" value="1"/>
</dbReference>
<evidence type="ECO:0000256" key="1">
    <source>
        <dbReference type="ARBA" id="ARBA00004651"/>
    </source>
</evidence>
<dbReference type="EMBL" id="BOMB01000023">
    <property type="protein sequence ID" value="GID13365.1"/>
    <property type="molecule type" value="Genomic_DNA"/>
</dbReference>
<gene>
    <name evidence="8" type="ORF">Aru02nite_42540</name>
</gene>
<dbReference type="CDD" id="cd06173">
    <property type="entry name" value="MFS_MefA_like"/>
    <property type="match status" value="1"/>
</dbReference>
<comment type="caution">
    <text evidence="8">The sequence shown here is derived from an EMBL/GenBank/DDBJ whole genome shotgun (WGS) entry which is preliminary data.</text>
</comment>
<proteinExistence type="predicted"/>
<feature type="transmembrane region" description="Helical" evidence="6">
    <location>
        <begin position="51"/>
        <end position="70"/>
    </location>
</feature>
<dbReference type="Pfam" id="PF07690">
    <property type="entry name" value="MFS_1"/>
    <property type="match status" value="1"/>
</dbReference>
<keyword evidence="2" id="KW-1003">Cell membrane</keyword>
<keyword evidence="3 6" id="KW-0812">Transmembrane</keyword>
<feature type="transmembrane region" description="Helical" evidence="6">
    <location>
        <begin position="285"/>
        <end position="303"/>
    </location>
</feature>
<feature type="transmembrane region" description="Helical" evidence="6">
    <location>
        <begin position="21"/>
        <end position="39"/>
    </location>
</feature>
<keyword evidence="5 6" id="KW-0472">Membrane</keyword>
<sequence>MTDAGGPLRITSFRWYLSARLVAVVGNAVAPIAVSFAVLDLTGSAADLGLVLAARSVPLVVFLLFGGVLADRLPRHLVMVAGSVVSFASQAVAAALLLGGHAYVWQILVAEAVNGAASAFIMPAMAGVVPQLVPRGLLQQASALGGFVRNGGMVLGAAFGGILVAALGSGWGVAVDAASFGAAALLLLRVRPPADDAPAPGGTVLRELRDGWREFRSRTWLWVVVLGFGVLNAIEAGGWNTLGPVIADDTVGRGAWGLVLAAQSIGLVLATLAMLRLRFARPLRAGLIGIAALVPQLAVLALYPTTWVLLPVSLLAGFGIGMFDVAWETALGTHVPLDRLSRVSAYDGLGSLLALPLGQVVAGHLGATYPPRLLVLAGSVLLALVLAAVLASRDVRTLPATSGGKLAG</sequence>
<name>A0A8J3J2H6_9ACTN</name>
<evidence type="ECO:0000259" key="7">
    <source>
        <dbReference type="PROSITE" id="PS50850"/>
    </source>
</evidence>
<evidence type="ECO:0000256" key="2">
    <source>
        <dbReference type="ARBA" id="ARBA00022475"/>
    </source>
</evidence>
<feature type="transmembrane region" description="Helical" evidence="6">
    <location>
        <begin position="141"/>
        <end position="164"/>
    </location>
</feature>
<accession>A0A8J3J2H6</accession>
<dbReference type="PROSITE" id="PS50850">
    <property type="entry name" value="MFS"/>
    <property type="match status" value="1"/>
</dbReference>
<feature type="transmembrane region" description="Helical" evidence="6">
    <location>
        <begin position="373"/>
        <end position="391"/>
    </location>
</feature>
<dbReference type="InterPro" id="IPR036259">
    <property type="entry name" value="MFS_trans_sf"/>
</dbReference>
<dbReference type="InterPro" id="IPR020846">
    <property type="entry name" value="MFS_dom"/>
</dbReference>
<keyword evidence="9" id="KW-1185">Reference proteome</keyword>
<keyword evidence="4 6" id="KW-1133">Transmembrane helix</keyword>
<dbReference type="GO" id="GO:0022857">
    <property type="term" value="F:transmembrane transporter activity"/>
    <property type="evidence" value="ECO:0007669"/>
    <property type="project" value="InterPro"/>
</dbReference>
<dbReference type="RefSeq" id="WP_203660274.1">
    <property type="nucleotide sequence ID" value="NZ_BAAAZM010000007.1"/>
</dbReference>
<dbReference type="InterPro" id="IPR011701">
    <property type="entry name" value="MFS"/>
</dbReference>
<dbReference type="AlphaFoldDB" id="A0A8J3J2H6"/>
<evidence type="ECO:0000313" key="9">
    <source>
        <dbReference type="Proteomes" id="UP000612808"/>
    </source>
</evidence>